<organism evidence="2 3">
    <name type="scientific">Caenorhabditis bovis</name>
    <dbReference type="NCBI Taxonomy" id="2654633"/>
    <lineage>
        <taxon>Eukaryota</taxon>
        <taxon>Metazoa</taxon>
        <taxon>Ecdysozoa</taxon>
        <taxon>Nematoda</taxon>
        <taxon>Chromadorea</taxon>
        <taxon>Rhabditida</taxon>
        <taxon>Rhabditina</taxon>
        <taxon>Rhabditomorpha</taxon>
        <taxon>Rhabditoidea</taxon>
        <taxon>Rhabditidae</taxon>
        <taxon>Peloderinae</taxon>
        <taxon>Caenorhabditis</taxon>
    </lineage>
</organism>
<accession>A0A8S1EPC7</accession>
<comment type="caution">
    <text evidence="2">The sequence shown here is derived from an EMBL/GenBank/DDBJ whole genome shotgun (WGS) entry which is preliminary data.</text>
</comment>
<dbReference type="OrthoDB" id="435275at2759"/>
<dbReference type="AlphaFoldDB" id="A0A8S1EPC7"/>
<dbReference type="PANTHER" id="PTHR14898">
    <property type="entry name" value="ENHANCER OF POLYCOMB"/>
    <property type="match status" value="1"/>
</dbReference>
<dbReference type="InterPro" id="IPR024943">
    <property type="entry name" value="Enhancer_polycomb"/>
</dbReference>
<protein>
    <recommendedName>
        <fullName evidence="4">Enhancer of polycomb-like protein</fullName>
    </recommendedName>
</protein>
<feature type="region of interest" description="Disordered" evidence="1">
    <location>
        <begin position="620"/>
        <end position="714"/>
    </location>
</feature>
<feature type="region of interest" description="Disordered" evidence="1">
    <location>
        <begin position="307"/>
        <end position="340"/>
    </location>
</feature>
<keyword evidence="3" id="KW-1185">Reference proteome</keyword>
<dbReference type="Proteomes" id="UP000494206">
    <property type="component" value="Unassembled WGS sequence"/>
</dbReference>
<dbReference type="GO" id="GO:0035267">
    <property type="term" value="C:NuA4 histone acetyltransferase complex"/>
    <property type="evidence" value="ECO:0007669"/>
    <property type="project" value="InterPro"/>
</dbReference>
<evidence type="ECO:0000313" key="3">
    <source>
        <dbReference type="Proteomes" id="UP000494206"/>
    </source>
</evidence>
<feature type="compositionally biased region" description="Basic and acidic residues" evidence="1">
    <location>
        <begin position="539"/>
        <end position="571"/>
    </location>
</feature>
<evidence type="ECO:0008006" key="4">
    <source>
        <dbReference type="Google" id="ProtNLM"/>
    </source>
</evidence>
<dbReference type="EMBL" id="CADEPM010000003">
    <property type="protein sequence ID" value="CAB3401903.1"/>
    <property type="molecule type" value="Genomic_DNA"/>
</dbReference>
<evidence type="ECO:0000313" key="2">
    <source>
        <dbReference type="EMBL" id="CAB3401903.1"/>
    </source>
</evidence>
<feature type="compositionally biased region" description="Polar residues" evidence="1">
    <location>
        <begin position="311"/>
        <end position="324"/>
    </location>
</feature>
<feature type="compositionally biased region" description="Low complexity" evidence="1">
    <location>
        <begin position="664"/>
        <end position="674"/>
    </location>
</feature>
<name>A0A8S1EPC7_9PELO</name>
<reference evidence="2 3" key="1">
    <citation type="submission" date="2020-04" db="EMBL/GenBank/DDBJ databases">
        <authorList>
            <person name="Laetsch R D."/>
            <person name="Stevens L."/>
            <person name="Kumar S."/>
            <person name="Blaxter L. M."/>
        </authorList>
    </citation>
    <scope>NUCLEOTIDE SEQUENCE [LARGE SCALE GENOMIC DNA]</scope>
</reference>
<evidence type="ECO:0000256" key="1">
    <source>
        <dbReference type="SAM" id="MobiDB-lite"/>
    </source>
</evidence>
<proteinExistence type="predicted"/>
<sequence>MATASKAFRARAFDANKSMAVFWGHELPDLSECTAGNRAVTLMPSGMEKEEEMESHLQDAILAQQASTSGIQVNHVIPTPKVWPVPSDRYEATYPSRNKHVRSKYIKVHAWQALERDEPEYDYDTEDEEWLSDHPHIEPKILEKIFDTVEANSSETQIASEDSVLNIHKALDPSIVYEVYEYWLSKRTSYATTSGCLGVGGLIPRVRTECRKDAQGSVNPYVAFRRRAEKMQTRKNRKNDEDNYEKILKLVHDFSKAQQLFNMTTRREKLKLAMIDHEAEILSKRMQLTDFGVPSIYNDFMERLRTGSGASGSSPTKPLSQLNGASVDEAKKKKKAKRTKISVDRDIVSKAWLKKNVESWNRPPTLFNGTSVTSAPNPEKPKQTAYVDGRYTFKRRRGCVYRAALPVLPTPQQPTVQTAPQIPPHLRFYETILPSSNGSYRSIGYARRRIGRGGRVLFERLPRDIRPPNPGEQIDPFDEANLIDTSRVFRARLHPFADLAEDEEETPTAKFFARSNRTRFNDEHLEREWVSKYQGSWSHQRDDNNANNHEDVHTSSRENDDSEVEKMHVDGNEDDAQINDSKTRIVNGNGNGNENHHHHRDKNEDEDMDVDEVVDRLRHATGGKAVPLPQNSRSGNGTAGRVGPTPVPAKMCGTVSDSDDWREPSGSPSESNSSTEWNGFATDRVSVGYQPKMMGVDDEVPSPARPGDHPAAAKPASIKEFCDVNGNNSGAEQQVHLTILDRNVE</sequence>
<dbReference type="GO" id="GO:0006357">
    <property type="term" value="P:regulation of transcription by RNA polymerase II"/>
    <property type="evidence" value="ECO:0007669"/>
    <property type="project" value="InterPro"/>
</dbReference>
<gene>
    <name evidence="2" type="ORF">CBOVIS_LOCUS4585</name>
</gene>
<feature type="region of interest" description="Disordered" evidence="1">
    <location>
        <begin position="535"/>
        <end position="608"/>
    </location>
</feature>